<evidence type="ECO:0000259" key="6">
    <source>
        <dbReference type="Pfam" id="PF03466"/>
    </source>
</evidence>
<dbReference type="InterPro" id="IPR058163">
    <property type="entry name" value="LysR-type_TF_proteobact-type"/>
</dbReference>
<feature type="compositionally biased region" description="Basic and acidic residues" evidence="4">
    <location>
        <begin position="154"/>
        <end position="163"/>
    </location>
</feature>
<dbReference type="Gene3D" id="3.40.718.10">
    <property type="entry name" value="Isopropylmalate Dehydrogenase"/>
    <property type="match status" value="1"/>
</dbReference>
<dbReference type="InterPro" id="IPR005119">
    <property type="entry name" value="LysR_subst-bd"/>
</dbReference>
<dbReference type="AlphaFoldDB" id="A0A7T8HMH7"/>
<dbReference type="OrthoDB" id="419183at2759"/>
<evidence type="ECO:0000256" key="1">
    <source>
        <dbReference type="ARBA" id="ARBA00007769"/>
    </source>
</evidence>
<dbReference type="PANTHER" id="PTHR30537:SF3">
    <property type="entry name" value="TRANSCRIPTIONAL REGULATORY PROTEIN"/>
    <property type="match status" value="1"/>
</dbReference>
<accession>A0A7T8HMH7</accession>
<dbReference type="Proteomes" id="UP000595437">
    <property type="component" value="Chromosome 3"/>
</dbReference>
<feature type="domain" description="Isopropylmalate dehydrogenase-like" evidence="5">
    <location>
        <begin position="173"/>
        <end position="231"/>
    </location>
</feature>
<feature type="domain" description="LysR substrate-binding" evidence="6">
    <location>
        <begin position="3"/>
        <end position="132"/>
    </location>
</feature>
<organism evidence="7 8">
    <name type="scientific">Caligus rogercresseyi</name>
    <name type="common">Sea louse</name>
    <dbReference type="NCBI Taxonomy" id="217165"/>
    <lineage>
        <taxon>Eukaryota</taxon>
        <taxon>Metazoa</taxon>
        <taxon>Ecdysozoa</taxon>
        <taxon>Arthropoda</taxon>
        <taxon>Crustacea</taxon>
        <taxon>Multicrustacea</taxon>
        <taxon>Hexanauplia</taxon>
        <taxon>Copepoda</taxon>
        <taxon>Siphonostomatoida</taxon>
        <taxon>Caligidae</taxon>
        <taxon>Caligus</taxon>
    </lineage>
</organism>
<protein>
    <submittedName>
        <fullName evidence="7">LeuB</fullName>
    </submittedName>
</protein>
<dbReference type="EMBL" id="CP045892">
    <property type="protein sequence ID" value="QQP52664.1"/>
    <property type="molecule type" value="Genomic_DNA"/>
</dbReference>
<dbReference type="GO" id="GO:0043565">
    <property type="term" value="F:sequence-specific DNA binding"/>
    <property type="evidence" value="ECO:0007669"/>
    <property type="project" value="TreeGrafter"/>
</dbReference>
<sequence length="238" mass="26441">MITKHLGELPLGLYAADRYITRHGTPQTAEALRDHQMVGYDRSDLILRGMREMGMEVTRDWFTTCTDDQVAYWNFVAAGCGIGIGQTVVADRTPGLRRILPDLPVPPLPVWLTAHPSLRHQPRVAAVWTALDRAITPCFLDAPKRRATASATLSDKDQTHDRPFPSYPSRRRHGPEVMAEVRKVIDWFGTARGIEVDVSEDLVGGAAYDAHGVPLADATMEKAQSVDAVCWGRRWACL</sequence>
<evidence type="ECO:0000256" key="2">
    <source>
        <dbReference type="ARBA" id="ARBA00009437"/>
    </source>
</evidence>
<evidence type="ECO:0000313" key="8">
    <source>
        <dbReference type="Proteomes" id="UP000595437"/>
    </source>
</evidence>
<evidence type="ECO:0000313" key="7">
    <source>
        <dbReference type="EMBL" id="QQP52664.1"/>
    </source>
</evidence>
<proteinExistence type="inferred from homology"/>
<dbReference type="GO" id="GO:0003700">
    <property type="term" value="F:DNA-binding transcription factor activity"/>
    <property type="evidence" value="ECO:0007669"/>
    <property type="project" value="TreeGrafter"/>
</dbReference>
<dbReference type="GO" id="GO:0006099">
    <property type="term" value="P:tricarboxylic acid cycle"/>
    <property type="evidence" value="ECO:0007669"/>
    <property type="project" value="UniProtKB-KW"/>
</dbReference>
<dbReference type="InterPro" id="IPR024084">
    <property type="entry name" value="IsoPropMal-DH-like_dom"/>
</dbReference>
<name>A0A7T8HMH7_CALRO</name>
<evidence type="ECO:0000259" key="5">
    <source>
        <dbReference type="Pfam" id="PF00180"/>
    </source>
</evidence>
<evidence type="ECO:0000256" key="3">
    <source>
        <dbReference type="ARBA" id="ARBA00022532"/>
    </source>
</evidence>
<dbReference type="PANTHER" id="PTHR30537">
    <property type="entry name" value="HTH-TYPE TRANSCRIPTIONAL REGULATOR"/>
    <property type="match status" value="1"/>
</dbReference>
<keyword evidence="3" id="KW-0816">Tricarboxylic acid cycle</keyword>
<comment type="similarity">
    <text evidence="2">Belongs to the LysR transcriptional regulatory family.</text>
</comment>
<gene>
    <name evidence="7" type="ORF">FKW44_004888</name>
</gene>
<dbReference type="GO" id="GO:0006351">
    <property type="term" value="P:DNA-templated transcription"/>
    <property type="evidence" value="ECO:0007669"/>
    <property type="project" value="TreeGrafter"/>
</dbReference>
<reference evidence="8" key="1">
    <citation type="submission" date="2021-01" db="EMBL/GenBank/DDBJ databases">
        <title>Caligus Genome Assembly.</title>
        <authorList>
            <person name="Gallardo-Escarate C."/>
        </authorList>
    </citation>
    <scope>NUCLEOTIDE SEQUENCE [LARGE SCALE GENOMIC DNA]</scope>
</reference>
<dbReference type="Pfam" id="PF00180">
    <property type="entry name" value="Iso_dh"/>
    <property type="match status" value="1"/>
</dbReference>
<comment type="similarity">
    <text evidence="1">Belongs to the isocitrate and isopropylmalate dehydrogenases family.</text>
</comment>
<keyword evidence="8" id="KW-1185">Reference proteome</keyword>
<dbReference type="SUPFAM" id="SSF53659">
    <property type="entry name" value="Isocitrate/Isopropylmalate dehydrogenase-like"/>
    <property type="match status" value="1"/>
</dbReference>
<dbReference type="Gene3D" id="3.40.190.290">
    <property type="match status" value="1"/>
</dbReference>
<dbReference type="Pfam" id="PF03466">
    <property type="entry name" value="LysR_substrate"/>
    <property type="match status" value="1"/>
</dbReference>
<evidence type="ECO:0000256" key="4">
    <source>
        <dbReference type="SAM" id="MobiDB-lite"/>
    </source>
</evidence>
<feature type="region of interest" description="Disordered" evidence="4">
    <location>
        <begin position="149"/>
        <end position="173"/>
    </location>
</feature>
<dbReference type="SUPFAM" id="SSF53850">
    <property type="entry name" value="Periplasmic binding protein-like II"/>
    <property type="match status" value="1"/>
</dbReference>